<dbReference type="InterPro" id="IPR016181">
    <property type="entry name" value="Acyl_CoA_acyltransferase"/>
</dbReference>
<sequence length="189" mass="21874">MKLSLLTTQLSFTTERLQIRLMQQDDFPLFNRLQSDKALMQYIGPILSPEELKAKFNTRIRPWDGEQDHWLTLKIITKNTNEFIGSVGFRIADIEAERAEIGYLLLQQYQGHGYMTEATRALVAFLFNQLEVAKIEAHCCADNNASWKVMEKLGMEREGFFKSHSVLNQQRHDDLAYGLLAPRLVEHSQ</sequence>
<dbReference type="RefSeq" id="WP_284243112.1">
    <property type="nucleotide sequence ID" value="NZ_BSST01000001.1"/>
</dbReference>
<evidence type="ECO:0000259" key="1">
    <source>
        <dbReference type="PROSITE" id="PS51186"/>
    </source>
</evidence>
<dbReference type="Proteomes" id="UP001157186">
    <property type="component" value="Unassembled WGS sequence"/>
</dbReference>
<dbReference type="PANTHER" id="PTHR43792">
    <property type="entry name" value="GNAT FAMILY, PUTATIVE (AFU_ORTHOLOGUE AFUA_3G00765)-RELATED-RELATED"/>
    <property type="match status" value="1"/>
</dbReference>
<comment type="caution">
    <text evidence="2">The sequence shown here is derived from an EMBL/GenBank/DDBJ whole genome shotgun (WGS) entry which is preliminary data.</text>
</comment>
<protein>
    <submittedName>
        <fullName evidence="2">N-acetyltransferase GCN5</fullName>
    </submittedName>
</protein>
<dbReference type="Gene3D" id="3.40.630.30">
    <property type="match status" value="1"/>
</dbReference>
<gene>
    <name evidence="2" type="primary">rimJ</name>
    <name evidence="2" type="ORF">tinsulaeT_06080</name>
</gene>
<evidence type="ECO:0000313" key="3">
    <source>
        <dbReference type="Proteomes" id="UP001157186"/>
    </source>
</evidence>
<feature type="domain" description="N-acetyltransferase" evidence="1">
    <location>
        <begin position="17"/>
        <end position="182"/>
    </location>
</feature>
<accession>A0ABQ6GMQ1</accession>
<keyword evidence="3" id="KW-1185">Reference proteome</keyword>
<reference evidence="2 3" key="1">
    <citation type="submission" date="2023-03" db="EMBL/GenBank/DDBJ databases">
        <title>Draft genome sequence of Thalassotalea insulae KCTC 62186T.</title>
        <authorList>
            <person name="Sawabe T."/>
        </authorList>
    </citation>
    <scope>NUCLEOTIDE SEQUENCE [LARGE SCALE GENOMIC DNA]</scope>
    <source>
        <strain evidence="2 3">KCTC 62186</strain>
    </source>
</reference>
<evidence type="ECO:0000313" key="2">
    <source>
        <dbReference type="EMBL" id="GLX77268.1"/>
    </source>
</evidence>
<dbReference type="EMBL" id="BSST01000001">
    <property type="protein sequence ID" value="GLX77268.1"/>
    <property type="molecule type" value="Genomic_DNA"/>
</dbReference>
<dbReference type="PROSITE" id="PS51186">
    <property type="entry name" value="GNAT"/>
    <property type="match status" value="1"/>
</dbReference>
<proteinExistence type="predicted"/>
<name>A0ABQ6GMQ1_9GAMM</name>
<organism evidence="2 3">
    <name type="scientific">Thalassotalea insulae</name>
    <dbReference type="NCBI Taxonomy" id="2056778"/>
    <lineage>
        <taxon>Bacteria</taxon>
        <taxon>Pseudomonadati</taxon>
        <taxon>Pseudomonadota</taxon>
        <taxon>Gammaproteobacteria</taxon>
        <taxon>Alteromonadales</taxon>
        <taxon>Colwelliaceae</taxon>
        <taxon>Thalassotalea</taxon>
    </lineage>
</organism>
<dbReference type="SUPFAM" id="SSF55729">
    <property type="entry name" value="Acyl-CoA N-acyltransferases (Nat)"/>
    <property type="match status" value="1"/>
</dbReference>
<dbReference type="InterPro" id="IPR000182">
    <property type="entry name" value="GNAT_dom"/>
</dbReference>
<dbReference type="InterPro" id="IPR051531">
    <property type="entry name" value="N-acetyltransferase"/>
</dbReference>
<dbReference type="Pfam" id="PF13302">
    <property type="entry name" value="Acetyltransf_3"/>
    <property type="match status" value="1"/>
</dbReference>